<keyword evidence="13" id="KW-1185">Reference proteome</keyword>
<keyword evidence="4" id="KW-0547">Nucleotide-binding</keyword>
<dbReference type="EC" id="3.6.3.-" evidence="12"/>
<dbReference type="Gene3D" id="3.40.50.300">
    <property type="entry name" value="P-loop containing nucleotide triphosphate hydrolases"/>
    <property type="match status" value="1"/>
</dbReference>
<dbReference type="InterPro" id="IPR003593">
    <property type="entry name" value="AAA+_ATPase"/>
</dbReference>
<dbReference type="GO" id="GO:0046677">
    <property type="term" value="P:response to antibiotic"/>
    <property type="evidence" value="ECO:0007669"/>
    <property type="project" value="UniProtKB-KW"/>
</dbReference>
<dbReference type="GO" id="GO:0016887">
    <property type="term" value="F:ATP hydrolysis activity"/>
    <property type="evidence" value="ECO:0007669"/>
    <property type="project" value="InterPro"/>
</dbReference>
<comment type="subcellular location">
    <subcellularLocation>
        <location evidence="1">Cell membrane</location>
        <topology evidence="1">Peripheral membrane protein</topology>
        <orientation evidence="1">Cytoplasmic side</orientation>
    </subcellularLocation>
</comment>
<dbReference type="PANTHER" id="PTHR42711">
    <property type="entry name" value="ABC TRANSPORTER ATP-BINDING PROTEIN"/>
    <property type="match status" value="1"/>
</dbReference>
<dbReference type="AlphaFoldDB" id="A0A161HRV5"/>
<keyword evidence="8" id="KW-0046">Antibiotic resistance</keyword>
<dbReference type="InterPro" id="IPR027417">
    <property type="entry name" value="P-loop_NTPase"/>
</dbReference>
<dbReference type="GO" id="GO:0043215">
    <property type="term" value="P:daunorubicin transport"/>
    <property type="evidence" value="ECO:0007669"/>
    <property type="project" value="InterPro"/>
</dbReference>
<gene>
    <name evidence="12" type="primary">drrA_9</name>
    <name evidence="12" type="ORF">I598_2548</name>
</gene>
<keyword evidence="12" id="KW-0378">Hydrolase</keyword>
<keyword evidence="6" id="KW-1278">Translocase</keyword>
<comment type="similarity">
    <text evidence="9">Belongs to the ABC transporter superfamily. Drug exporter-1 (DrugE1) (TC 3.A.1.105) family.</text>
</comment>
<evidence type="ECO:0000256" key="6">
    <source>
        <dbReference type="ARBA" id="ARBA00022967"/>
    </source>
</evidence>
<evidence type="ECO:0000256" key="4">
    <source>
        <dbReference type="ARBA" id="ARBA00022741"/>
    </source>
</evidence>
<dbReference type="NCBIfam" id="TIGR01188">
    <property type="entry name" value="drrA"/>
    <property type="match status" value="1"/>
</dbReference>
<dbReference type="PROSITE" id="PS00211">
    <property type="entry name" value="ABC_TRANSPORTER_1"/>
    <property type="match status" value="1"/>
</dbReference>
<feature type="domain" description="ABC transporter" evidence="11">
    <location>
        <begin position="9"/>
        <end position="243"/>
    </location>
</feature>
<keyword evidence="3" id="KW-1003">Cell membrane</keyword>
<evidence type="ECO:0000256" key="9">
    <source>
        <dbReference type="ARBA" id="ARBA00049985"/>
    </source>
</evidence>
<evidence type="ECO:0000259" key="11">
    <source>
        <dbReference type="PROSITE" id="PS50893"/>
    </source>
</evidence>
<evidence type="ECO:0000256" key="3">
    <source>
        <dbReference type="ARBA" id="ARBA00022475"/>
    </source>
</evidence>
<feature type="compositionally biased region" description="Low complexity" evidence="10">
    <location>
        <begin position="320"/>
        <end position="335"/>
    </location>
</feature>
<dbReference type="InterPro" id="IPR003439">
    <property type="entry name" value="ABC_transporter-like_ATP-bd"/>
</dbReference>
<dbReference type="PATRIC" id="fig|1300344.3.peg.2558"/>
<dbReference type="Proteomes" id="UP000076794">
    <property type="component" value="Chromosome"/>
</dbReference>
<dbReference type="InterPro" id="IPR050763">
    <property type="entry name" value="ABC_transporter_ATP-binding"/>
</dbReference>
<dbReference type="RefSeq" id="WP_068203264.1">
    <property type="nucleotide sequence ID" value="NZ_CP014209.1"/>
</dbReference>
<dbReference type="OrthoDB" id="9804819at2"/>
<accession>A0A161HRV5</accession>
<dbReference type="PANTHER" id="PTHR42711:SF19">
    <property type="entry name" value="DOXORUBICIN RESISTANCE ATP-BINDING PROTEIN DRRA"/>
    <property type="match status" value="1"/>
</dbReference>
<keyword evidence="5 12" id="KW-0067">ATP-binding</keyword>
<evidence type="ECO:0000256" key="10">
    <source>
        <dbReference type="SAM" id="MobiDB-lite"/>
    </source>
</evidence>
<dbReference type="InterPro" id="IPR017871">
    <property type="entry name" value="ABC_transporter-like_CS"/>
</dbReference>
<organism evidence="12 13">
    <name type="scientific">Isoptericola dokdonensis DS-3</name>
    <dbReference type="NCBI Taxonomy" id="1300344"/>
    <lineage>
        <taxon>Bacteria</taxon>
        <taxon>Bacillati</taxon>
        <taxon>Actinomycetota</taxon>
        <taxon>Actinomycetes</taxon>
        <taxon>Micrococcales</taxon>
        <taxon>Promicromonosporaceae</taxon>
        <taxon>Isoptericola</taxon>
    </lineage>
</organism>
<evidence type="ECO:0000313" key="13">
    <source>
        <dbReference type="Proteomes" id="UP000076794"/>
    </source>
</evidence>
<keyword evidence="2" id="KW-0813">Transport</keyword>
<dbReference type="STRING" id="1300344.I598_2548"/>
<dbReference type="FunFam" id="3.40.50.300:FF:000589">
    <property type="entry name" value="ABC transporter, ATP-binding subunit"/>
    <property type="match status" value="1"/>
</dbReference>
<dbReference type="InterPro" id="IPR005894">
    <property type="entry name" value="DrrA"/>
</dbReference>
<keyword evidence="7" id="KW-0472">Membrane</keyword>
<name>A0A161HRV5_9MICO</name>
<feature type="region of interest" description="Disordered" evidence="10">
    <location>
        <begin position="315"/>
        <end position="342"/>
    </location>
</feature>
<dbReference type="PROSITE" id="PS50893">
    <property type="entry name" value="ABC_TRANSPORTER_2"/>
    <property type="match status" value="1"/>
</dbReference>
<dbReference type="SUPFAM" id="SSF52540">
    <property type="entry name" value="P-loop containing nucleoside triphosphate hydrolases"/>
    <property type="match status" value="1"/>
</dbReference>
<dbReference type="SMART" id="SM00382">
    <property type="entry name" value="AAA"/>
    <property type="match status" value="1"/>
</dbReference>
<sequence length="342" mass="36593">MTNHRDVVVRAEALTKAYGTGRRRKPVLQGVDLTLHRGEVLALLGPNGAGKTTTVRILATLLPPDSGRLTVAGYDVVTQAKQVRERISLTGQYAAVDDKQTGHENLAMMARLAHLTHRAAQTRVLDLLDAFDLTDAADRQVGTYSGGMRRRLDLAAGLLTRPEVLFLDEPTTGLDPRSRQAMWEVVRDVVAQGTSLFLTTQYLEEADRLADRVALIDDGRVAAEGTPGELKRRVGEAGIDLVLAGTDDADRLARELGVPVVAESPTRLRVPTDGSVGHVRDLLGRVEATGVAPVRWDLTAPTLDDVFLTLTGRHTRGADDATPAGDAGTGAPATRTAKEVAA</sequence>
<evidence type="ECO:0000256" key="8">
    <source>
        <dbReference type="ARBA" id="ARBA00023251"/>
    </source>
</evidence>
<proteinExistence type="inferred from homology"/>
<dbReference type="KEGG" id="ido:I598_2548"/>
<dbReference type="GO" id="GO:1900753">
    <property type="term" value="P:doxorubicin transport"/>
    <property type="evidence" value="ECO:0007669"/>
    <property type="project" value="InterPro"/>
</dbReference>
<dbReference type="GO" id="GO:0005886">
    <property type="term" value="C:plasma membrane"/>
    <property type="evidence" value="ECO:0007669"/>
    <property type="project" value="UniProtKB-SubCell"/>
</dbReference>
<dbReference type="GO" id="GO:0005524">
    <property type="term" value="F:ATP binding"/>
    <property type="evidence" value="ECO:0007669"/>
    <property type="project" value="UniProtKB-KW"/>
</dbReference>
<reference evidence="12 13" key="1">
    <citation type="submission" date="2016-01" db="EMBL/GenBank/DDBJ databases">
        <title>Complete genome sequence of a soil Actinobacterium, Isoptericola dokdonensis DS-3.</title>
        <authorList>
            <person name="Kwon S.-K."/>
            <person name="Kim J.F."/>
        </authorList>
    </citation>
    <scope>NUCLEOTIDE SEQUENCE [LARGE SCALE GENOMIC DNA]</scope>
    <source>
        <strain evidence="12 13">DS-3</strain>
    </source>
</reference>
<protein>
    <submittedName>
        <fullName evidence="12">Daunorubicin/doxorubicin resistance ATP-binding protein DrrA</fullName>
        <ecNumber evidence="12">3.6.3.-</ecNumber>
    </submittedName>
</protein>
<evidence type="ECO:0000256" key="7">
    <source>
        <dbReference type="ARBA" id="ARBA00023136"/>
    </source>
</evidence>
<evidence type="ECO:0000256" key="5">
    <source>
        <dbReference type="ARBA" id="ARBA00022840"/>
    </source>
</evidence>
<evidence type="ECO:0000256" key="2">
    <source>
        <dbReference type="ARBA" id="ARBA00022448"/>
    </source>
</evidence>
<dbReference type="EMBL" id="CP014209">
    <property type="protein sequence ID" value="ANC32082.1"/>
    <property type="molecule type" value="Genomic_DNA"/>
</dbReference>
<dbReference type="Pfam" id="PF00005">
    <property type="entry name" value="ABC_tran"/>
    <property type="match status" value="1"/>
</dbReference>
<evidence type="ECO:0000256" key="1">
    <source>
        <dbReference type="ARBA" id="ARBA00004413"/>
    </source>
</evidence>
<evidence type="ECO:0000313" key="12">
    <source>
        <dbReference type="EMBL" id="ANC32082.1"/>
    </source>
</evidence>